<dbReference type="GO" id="GO:0002486">
    <property type="term" value="P:antigen processing and presentation of endogenous peptide antigen via MHC class I via ER pathway, TAP-independent"/>
    <property type="evidence" value="ECO:0007669"/>
    <property type="project" value="TreeGrafter"/>
</dbReference>
<keyword evidence="11" id="KW-1185">Reference proteome</keyword>
<evidence type="ECO:0000256" key="2">
    <source>
        <dbReference type="ARBA" id="ARBA00022451"/>
    </source>
</evidence>
<dbReference type="GO" id="GO:0009897">
    <property type="term" value="C:external side of plasma membrane"/>
    <property type="evidence" value="ECO:0007669"/>
    <property type="project" value="TreeGrafter"/>
</dbReference>
<evidence type="ECO:0000256" key="3">
    <source>
        <dbReference type="ARBA" id="ARBA00022692"/>
    </source>
</evidence>
<reference evidence="10" key="3">
    <citation type="submission" date="2025-09" db="UniProtKB">
        <authorList>
            <consortium name="Ensembl"/>
        </authorList>
    </citation>
    <scope>IDENTIFICATION</scope>
</reference>
<reference evidence="10 11" key="1">
    <citation type="journal article" date="2012" name="Nature">
        <title>The bonobo genome compared with the chimpanzee and human genomes.</title>
        <authorList>
            <person name="Prufer K."/>
            <person name="Munch K."/>
            <person name="Hellmann I."/>
            <person name="Akagi K."/>
            <person name="Miller J.R."/>
            <person name="Walenz B."/>
            <person name="Koren S."/>
            <person name="Sutton G."/>
            <person name="Kodira C."/>
            <person name="Winer R."/>
            <person name="Knight J.R."/>
            <person name="Mullikin J.C."/>
            <person name="Meader S.J."/>
            <person name="Ponting C.P."/>
            <person name="Lunter G."/>
            <person name="Higashino S."/>
            <person name="Hobolth A."/>
            <person name="Dutheil J."/>
            <person name="Karakoc E."/>
            <person name="Alkan C."/>
            <person name="Sajjadian S."/>
            <person name="Catacchio C.R."/>
            <person name="Ventura M."/>
            <person name="Marques-Bonet T."/>
            <person name="Eichler E.E."/>
            <person name="Andre C."/>
            <person name="Atencia R."/>
            <person name="Mugisha L."/>
            <person name="Junhold J."/>
            <person name="Patterson N."/>
            <person name="Siebauer M."/>
            <person name="Good J.M."/>
            <person name="Fischer A."/>
            <person name="Ptak S.E."/>
            <person name="Lachmann M."/>
            <person name="Symer D.E."/>
            <person name="Mailund T."/>
            <person name="Schierup M.H."/>
            <person name="Andres A.M."/>
            <person name="Kelso J."/>
            <person name="Paabo S."/>
        </authorList>
    </citation>
    <scope>NUCLEOTIDE SEQUENCE [LARGE SCALE GENOMIC DNA]</scope>
</reference>
<evidence type="ECO:0000256" key="8">
    <source>
        <dbReference type="ARBA" id="ARBA00023180"/>
    </source>
</evidence>
<dbReference type="PANTHER" id="PTHR16675:SF251">
    <property type="entry name" value="HLA CLASS I HISTOCOMPATIBILITY ANTIGEN, C ALPHA CHAIN"/>
    <property type="match status" value="1"/>
</dbReference>
<dbReference type="GO" id="GO:0001916">
    <property type="term" value="P:positive regulation of T cell mediated cytotoxicity"/>
    <property type="evidence" value="ECO:0007669"/>
    <property type="project" value="TreeGrafter"/>
</dbReference>
<dbReference type="AlphaFoldDB" id="A0A2R9BQW0"/>
<evidence type="ECO:0000256" key="4">
    <source>
        <dbReference type="ARBA" id="ARBA00022729"/>
    </source>
</evidence>
<dbReference type="Pfam" id="PF00129">
    <property type="entry name" value="MHC_I"/>
    <property type="match status" value="1"/>
</dbReference>
<evidence type="ECO:0000256" key="5">
    <source>
        <dbReference type="ARBA" id="ARBA00022859"/>
    </source>
</evidence>
<keyword evidence="8" id="KW-0325">Glycoprotein</keyword>
<dbReference type="GO" id="GO:0098553">
    <property type="term" value="C:lumenal side of endoplasmic reticulum membrane"/>
    <property type="evidence" value="ECO:0007669"/>
    <property type="project" value="UniProtKB-ARBA"/>
</dbReference>
<sequence>MRCTDWGGPALGIPHLRRVSLLPLPTCVGSFFLDTHRAAPVLTPIECRVSREANQCSRGPGSKVPTHPPGLRFSPVAEDGVMAPRTLLLLLSGALVLTQTWAGFHSLRYFHTTMSRPGHADPRFLSVGDVDDTQCVRLDSDATSPRMEPRAPWMEQEGPEYWEEETGTAKAKAQFYRVNLRTLSGYYNQSEACE</sequence>
<evidence type="ECO:0000259" key="9">
    <source>
        <dbReference type="Pfam" id="PF00129"/>
    </source>
</evidence>
<dbReference type="OMA" id="LTPIECR"/>
<dbReference type="GO" id="GO:0030670">
    <property type="term" value="C:phagocytic vesicle membrane"/>
    <property type="evidence" value="ECO:0007669"/>
    <property type="project" value="UniProtKB-ARBA"/>
</dbReference>
<name>A0A2R9BQW0_PANPA</name>
<keyword evidence="6" id="KW-1133">Transmembrane helix</keyword>
<protein>
    <recommendedName>
        <fullName evidence="9">MHC class I-like antigen recognition-like domain-containing protein</fullName>
    </recommendedName>
</protein>
<evidence type="ECO:0000313" key="11">
    <source>
        <dbReference type="Proteomes" id="UP000240080"/>
    </source>
</evidence>
<dbReference type="InterPro" id="IPR037055">
    <property type="entry name" value="MHC_I-like_Ag-recog_sf"/>
</dbReference>
<keyword evidence="3" id="KW-0812">Transmembrane</keyword>
<dbReference type="GO" id="GO:0042605">
    <property type="term" value="F:peptide antigen binding"/>
    <property type="evidence" value="ECO:0007669"/>
    <property type="project" value="TreeGrafter"/>
</dbReference>
<accession>A0A2R9BQW0</accession>
<keyword evidence="5" id="KW-0391">Immunity</keyword>
<dbReference type="GO" id="GO:0005615">
    <property type="term" value="C:extracellular space"/>
    <property type="evidence" value="ECO:0007669"/>
    <property type="project" value="TreeGrafter"/>
</dbReference>
<dbReference type="Ensembl" id="ENSPPAT00000054675.1">
    <property type="protein sequence ID" value="ENSPPAP00000031810.1"/>
    <property type="gene ID" value="ENSPPAG00000038818.1"/>
</dbReference>
<dbReference type="FunFam" id="3.30.500.10:FF:000013">
    <property type="entry name" value="Histocompatibility 2, blastocyst"/>
    <property type="match status" value="1"/>
</dbReference>
<dbReference type="InterPro" id="IPR011162">
    <property type="entry name" value="MHC_I/II-like_Ag-recog"/>
</dbReference>
<dbReference type="SUPFAM" id="SSF54452">
    <property type="entry name" value="MHC antigen-recognition domain"/>
    <property type="match status" value="1"/>
</dbReference>
<dbReference type="GO" id="GO:0042612">
    <property type="term" value="C:MHC class I protein complex"/>
    <property type="evidence" value="ECO:0007669"/>
    <property type="project" value="UniProtKB-KW"/>
</dbReference>
<dbReference type="PANTHER" id="PTHR16675">
    <property type="entry name" value="MHC CLASS I-RELATED"/>
    <property type="match status" value="1"/>
</dbReference>
<dbReference type="Proteomes" id="UP000240080">
    <property type="component" value="Chromosome 6"/>
</dbReference>
<dbReference type="EMBL" id="AJFE02104378">
    <property type="status" value="NOT_ANNOTATED_CDS"/>
    <property type="molecule type" value="Genomic_DNA"/>
</dbReference>
<evidence type="ECO:0000256" key="6">
    <source>
        <dbReference type="ARBA" id="ARBA00022989"/>
    </source>
</evidence>
<feature type="domain" description="MHC class I-like antigen recognition-like" evidence="9">
    <location>
        <begin position="104"/>
        <end position="192"/>
    </location>
</feature>
<proteinExistence type="predicted"/>
<dbReference type="GO" id="GO:0006955">
    <property type="term" value="P:immune response"/>
    <property type="evidence" value="ECO:0007669"/>
    <property type="project" value="TreeGrafter"/>
</dbReference>
<keyword evidence="7" id="KW-0472">Membrane</keyword>
<dbReference type="GeneTree" id="ENSGT01120000271826"/>
<dbReference type="GO" id="GO:0002476">
    <property type="term" value="P:antigen processing and presentation of endogenous peptide antigen via MHC class Ib"/>
    <property type="evidence" value="ECO:0007669"/>
    <property type="project" value="TreeGrafter"/>
</dbReference>
<evidence type="ECO:0000256" key="7">
    <source>
        <dbReference type="ARBA" id="ARBA00023136"/>
    </source>
</evidence>
<evidence type="ECO:0000256" key="1">
    <source>
        <dbReference type="ARBA" id="ARBA00004167"/>
    </source>
</evidence>
<comment type="subcellular location">
    <subcellularLocation>
        <location evidence="1">Membrane</location>
        <topology evidence="1">Single-pass membrane protein</topology>
    </subcellularLocation>
</comment>
<organism evidence="10 11">
    <name type="scientific">Pan paniscus</name>
    <name type="common">Pygmy chimpanzee</name>
    <name type="synonym">Bonobo</name>
    <dbReference type="NCBI Taxonomy" id="9597"/>
    <lineage>
        <taxon>Eukaryota</taxon>
        <taxon>Metazoa</taxon>
        <taxon>Chordata</taxon>
        <taxon>Craniata</taxon>
        <taxon>Vertebrata</taxon>
        <taxon>Euteleostomi</taxon>
        <taxon>Mammalia</taxon>
        <taxon>Eutheria</taxon>
        <taxon>Euarchontoglires</taxon>
        <taxon>Primates</taxon>
        <taxon>Haplorrhini</taxon>
        <taxon>Catarrhini</taxon>
        <taxon>Hominidae</taxon>
        <taxon>Pan</taxon>
    </lineage>
</organism>
<dbReference type="Bgee" id="ENSPPAG00000038818">
    <property type="expression patterns" value="Expressed in testis"/>
</dbReference>
<keyword evidence="4" id="KW-0732">Signal</keyword>
<dbReference type="InterPro" id="IPR050208">
    <property type="entry name" value="MHC_class-I_related"/>
</dbReference>
<keyword evidence="2" id="KW-0490">MHC I</keyword>
<evidence type="ECO:0000313" key="10">
    <source>
        <dbReference type="Ensembl" id="ENSPPAP00000031810.1"/>
    </source>
</evidence>
<dbReference type="InterPro" id="IPR011161">
    <property type="entry name" value="MHC_I-like_Ag-recog"/>
</dbReference>
<dbReference type="Gene3D" id="3.30.500.10">
    <property type="entry name" value="MHC class I-like antigen recognition-like"/>
    <property type="match status" value="1"/>
</dbReference>
<dbReference type="GO" id="GO:0005102">
    <property type="term" value="F:signaling receptor binding"/>
    <property type="evidence" value="ECO:0007669"/>
    <property type="project" value="TreeGrafter"/>
</dbReference>
<reference evidence="10" key="2">
    <citation type="submission" date="2025-08" db="UniProtKB">
        <authorList>
            <consortium name="Ensembl"/>
        </authorList>
    </citation>
    <scope>IDENTIFICATION</scope>
</reference>
<dbReference type="STRING" id="9597.ENSPPAP00000031810"/>